<dbReference type="CDD" id="cd20301">
    <property type="entry name" value="cupin_ChrR"/>
    <property type="match status" value="1"/>
</dbReference>
<organism evidence="2 3">
    <name type="scientific">Henriciella mobilis</name>
    <dbReference type="NCBI Taxonomy" id="2305467"/>
    <lineage>
        <taxon>Bacteria</taxon>
        <taxon>Pseudomonadati</taxon>
        <taxon>Pseudomonadota</taxon>
        <taxon>Alphaproteobacteria</taxon>
        <taxon>Hyphomonadales</taxon>
        <taxon>Hyphomonadaceae</taxon>
        <taxon>Henriciella</taxon>
    </lineage>
</organism>
<feature type="domain" description="ChrR-like cupin" evidence="1">
    <location>
        <begin position="111"/>
        <end position="199"/>
    </location>
</feature>
<proteinExistence type="predicted"/>
<dbReference type="Proteomes" id="UP000266385">
    <property type="component" value="Unassembled WGS sequence"/>
</dbReference>
<dbReference type="Pfam" id="PF12973">
    <property type="entry name" value="Cupin_7"/>
    <property type="match status" value="1"/>
</dbReference>
<name>A0A399RFN2_9PROT</name>
<dbReference type="InterPro" id="IPR011051">
    <property type="entry name" value="RmlC_Cupin_sf"/>
</dbReference>
<dbReference type="InterPro" id="IPR041916">
    <property type="entry name" value="Anti_sigma_zinc_sf"/>
</dbReference>
<dbReference type="InterPro" id="IPR014710">
    <property type="entry name" value="RmlC-like_jellyroll"/>
</dbReference>
<dbReference type="Gene3D" id="1.10.10.1320">
    <property type="entry name" value="Anti-sigma factor, zinc-finger domain"/>
    <property type="match status" value="1"/>
</dbReference>
<dbReference type="EMBL" id="QWFX01000006">
    <property type="protein sequence ID" value="RIJ30178.1"/>
    <property type="molecule type" value="Genomic_DNA"/>
</dbReference>
<sequence>MSSAEPPYVSELYSAYAAGRLSPAFALMVETQAAIRADIRRDLDLSEAIAGAMLEDEEPTVMSPNAFESALRAIDAIDDGKDRTVRAAKSAGAGLQELLNLPEPLREKALEACEAQGWQRLTGGVQRLDLGSNPSVHAHLYRLDPGASVPRHSHHGDEFSLVLHGGFSDDGASYGPGDIARQTPADTHQPVADDDGPCLVLAVSEGGLKFTGVLGFLQRLAGR</sequence>
<dbReference type="OrthoDB" id="2988517at2"/>
<dbReference type="NCBIfam" id="TIGR02451">
    <property type="entry name" value="anti_sig_ChrR"/>
    <property type="match status" value="1"/>
</dbReference>
<protein>
    <recommendedName>
        <fullName evidence="1">ChrR-like cupin domain-containing protein</fullName>
    </recommendedName>
</protein>
<dbReference type="InterPro" id="IPR025979">
    <property type="entry name" value="ChrR-like_cupin_dom"/>
</dbReference>
<evidence type="ECO:0000313" key="3">
    <source>
        <dbReference type="Proteomes" id="UP000266385"/>
    </source>
</evidence>
<evidence type="ECO:0000313" key="2">
    <source>
        <dbReference type="EMBL" id="RIJ30178.1"/>
    </source>
</evidence>
<dbReference type="InterPro" id="IPR012807">
    <property type="entry name" value="Anti-sigma_ChrR"/>
</dbReference>
<gene>
    <name evidence="2" type="ORF">D1223_05880</name>
</gene>
<accession>A0A399RFN2</accession>
<dbReference type="RefSeq" id="WP_119375497.1">
    <property type="nucleotide sequence ID" value="NZ_QWFX01000006.1"/>
</dbReference>
<dbReference type="SUPFAM" id="SSF51182">
    <property type="entry name" value="RmlC-like cupins"/>
    <property type="match status" value="1"/>
</dbReference>
<comment type="caution">
    <text evidence="2">The sequence shown here is derived from an EMBL/GenBank/DDBJ whole genome shotgun (WGS) entry which is preliminary data.</text>
</comment>
<keyword evidence="3" id="KW-1185">Reference proteome</keyword>
<dbReference type="AlphaFoldDB" id="A0A399RFN2"/>
<reference evidence="2 3" key="1">
    <citation type="submission" date="2018-08" db="EMBL/GenBank/DDBJ databases">
        <title>Henriciella mobilis sp. nov., isolated from seawater.</title>
        <authorList>
            <person name="Cheng H."/>
            <person name="Wu Y.-H."/>
            <person name="Xu X.-W."/>
            <person name="Guo L.-L."/>
        </authorList>
    </citation>
    <scope>NUCLEOTIDE SEQUENCE [LARGE SCALE GENOMIC DNA]</scope>
    <source>
        <strain evidence="2 3">JN25</strain>
    </source>
</reference>
<evidence type="ECO:0000259" key="1">
    <source>
        <dbReference type="Pfam" id="PF12973"/>
    </source>
</evidence>
<dbReference type="Gene3D" id="2.60.120.10">
    <property type="entry name" value="Jelly Rolls"/>
    <property type="match status" value="1"/>
</dbReference>